<dbReference type="FunFam" id="2.70.150.10:FF:000020">
    <property type="entry name" value="Copper-exporting P-type ATPase A"/>
    <property type="match status" value="1"/>
</dbReference>
<dbReference type="InterPro" id="IPR036163">
    <property type="entry name" value="HMA_dom_sf"/>
</dbReference>
<dbReference type="NCBIfam" id="TIGR01494">
    <property type="entry name" value="ATPase_P-type"/>
    <property type="match status" value="1"/>
</dbReference>
<keyword evidence="5 11" id="KW-0479">Metal-binding</keyword>
<keyword evidence="9 11" id="KW-1133">Transmembrane helix</keyword>
<feature type="transmembrane region" description="Helical" evidence="11">
    <location>
        <begin position="121"/>
        <end position="143"/>
    </location>
</feature>
<dbReference type="AlphaFoldDB" id="A0A1T5B8N5"/>
<dbReference type="InterPro" id="IPR018303">
    <property type="entry name" value="ATPase_P-typ_P_site"/>
</dbReference>
<sequence>MMNHSSATNKRYAITGLSCASCAINAEKTLKKQNGVKSASVNFADASAFIEYDDSLVSPNEFKNVLNNIGYDLLIDESVEQDDLQRKTHDKARNNMWWALAFATPVMIIGMFFMNMPYANYIMWALTTPVLMVFGRQFFINGWKQTRNFSANMDTLVALSTGIAYVFSVFNTLFPQFWHRQGLHAHVWFEAAAVIIAFILVGRFLEEKAKSNTSSAIRKLMGLQPKQVIKIDKTGKTIATDISEINKGDILLVRPGDKIPVDAKVVFGESFVDESMISGEPIPVEKQRGDQVLAGTVNQKGSMRIVAEKVGKETMLSQIIEMVQKAQGSKAPVQKLVDKIASVFVPVVIVIAIISFIAWFFLSEQNAFTQALLAFITVLIIACPCALGLATPTAIMVGVGKGAENGILIKDAESLELAHSVDTVVLDKTGTVTIGKPEVTDQIWNPEEESKLRSILLAIESQSEHPLADAVCKALQNLETSEVDVSNFASITGRGAEAIVNSEKWFVGNLQLMDENEIKLPSEWKPKIEQFHNEAKTVVYFANKTRVMAVMAITDEIKPTSASAVEKLHANGIEVYMLTGDNKETAKVIAQRAGIKNFKAEVLPSQKGEFIKELRQQGKKVAMVGDGINDSEALALADVSIAMGQGTDIAMDVAKITLMSSDLEQIPKAIQLSKQTVKTIKENLFWAFIYNIIAIPVAAGVLYPFTGFLLDPMVAGAAMALSSVSVVSNSLRLKLKRL</sequence>
<dbReference type="PROSITE" id="PS01229">
    <property type="entry name" value="COF_2"/>
    <property type="match status" value="1"/>
</dbReference>
<dbReference type="InterPro" id="IPR023299">
    <property type="entry name" value="ATPase_P-typ_cyto_dom_N"/>
</dbReference>
<name>A0A1T5B8N5_9BACT</name>
<evidence type="ECO:0000256" key="2">
    <source>
        <dbReference type="ARBA" id="ARBA00006024"/>
    </source>
</evidence>
<evidence type="ECO:0000313" key="14">
    <source>
        <dbReference type="Proteomes" id="UP000191055"/>
    </source>
</evidence>
<dbReference type="Gene3D" id="3.40.50.1000">
    <property type="entry name" value="HAD superfamily/HAD-like"/>
    <property type="match status" value="1"/>
</dbReference>
<dbReference type="PROSITE" id="PS00154">
    <property type="entry name" value="ATPASE_E1_E2"/>
    <property type="match status" value="1"/>
</dbReference>
<protein>
    <submittedName>
        <fullName evidence="13">Cu2+-exporting ATPase</fullName>
    </submittedName>
</protein>
<dbReference type="Gene3D" id="3.40.1110.10">
    <property type="entry name" value="Calcium-transporting ATPase, cytoplasmic domain N"/>
    <property type="match status" value="1"/>
</dbReference>
<dbReference type="InterPro" id="IPR001757">
    <property type="entry name" value="P_typ_ATPase"/>
</dbReference>
<evidence type="ECO:0000256" key="10">
    <source>
        <dbReference type="ARBA" id="ARBA00023136"/>
    </source>
</evidence>
<evidence type="ECO:0000313" key="13">
    <source>
        <dbReference type="EMBL" id="SKB43576.1"/>
    </source>
</evidence>
<evidence type="ECO:0000256" key="6">
    <source>
        <dbReference type="ARBA" id="ARBA00022741"/>
    </source>
</evidence>
<dbReference type="InterPro" id="IPR059000">
    <property type="entry name" value="ATPase_P-type_domA"/>
</dbReference>
<evidence type="ECO:0000256" key="8">
    <source>
        <dbReference type="ARBA" id="ARBA00022967"/>
    </source>
</evidence>
<feature type="transmembrane region" description="Helical" evidence="11">
    <location>
        <begin position="340"/>
        <end position="362"/>
    </location>
</feature>
<dbReference type="InterPro" id="IPR023298">
    <property type="entry name" value="ATPase_P-typ_TM_dom_sf"/>
</dbReference>
<dbReference type="GO" id="GO:0060003">
    <property type="term" value="P:copper ion export"/>
    <property type="evidence" value="ECO:0007669"/>
    <property type="project" value="UniProtKB-ARBA"/>
</dbReference>
<dbReference type="PANTHER" id="PTHR43520">
    <property type="entry name" value="ATP7, ISOFORM B"/>
    <property type="match status" value="1"/>
</dbReference>
<dbReference type="InterPro" id="IPR044492">
    <property type="entry name" value="P_typ_ATPase_HD_dom"/>
</dbReference>
<evidence type="ECO:0000256" key="11">
    <source>
        <dbReference type="RuleBase" id="RU362081"/>
    </source>
</evidence>
<dbReference type="SFLD" id="SFLDG00002">
    <property type="entry name" value="C1.7:_P-type_atpase_like"/>
    <property type="match status" value="1"/>
</dbReference>
<dbReference type="KEGG" id="asx:CDL62_11705"/>
<dbReference type="Pfam" id="PF00403">
    <property type="entry name" value="HMA"/>
    <property type="match status" value="1"/>
</dbReference>
<feature type="transmembrane region" description="Helical" evidence="11">
    <location>
        <begin position="96"/>
        <end position="115"/>
    </location>
</feature>
<dbReference type="SFLD" id="SFLDS00003">
    <property type="entry name" value="Haloacid_Dehalogenase"/>
    <property type="match status" value="1"/>
</dbReference>
<accession>A0A1T5B8N5</accession>
<dbReference type="Pfam" id="PF00702">
    <property type="entry name" value="Hydrolase"/>
    <property type="match status" value="1"/>
</dbReference>
<dbReference type="SUPFAM" id="SSF55008">
    <property type="entry name" value="HMA, heavy metal-associated domain"/>
    <property type="match status" value="1"/>
</dbReference>
<dbReference type="SUPFAM" id="SSF81653">
    <property type="entry name" value="Calcium ATPase, transduction domain A"/>
    <property type="match status" value="1"/>
</dbReference>
<dbReference type="InterPro" id="IPR027256">
    <property type="entry name" value="P-typ_ATPase_IB"/>
</dbReference>
<dbReference type="GO" id="GO:0005507">
    <property type="term" value="F:copper ion binding"/>
    <property type="evidence" value="ECO:0007669"/>
    <property type="project" value="TreeGrafter"/>
</dbReference>
<feature type="transmembrane region" description="Helical" evidence="11">
    <location>
        <begin position="712"/>
        <end position="731"/>
    </location>
</feature>
<dbReference type="CDD" id="cd02094">
    <property type="entry name" value="P-type_ATPase_Cu-like"/>
    <property type="match status" value="1"/>
</dbReference>
<dbReference type="Gene3D" id="3.30.70.100">
    <property type="match status" value="1"/>
</dbReference>
<keyword evidence="10 11" id="KW-0472">Membrane</keyword>
<dbReference type="SUPFAM" id="SSF81665">
    <property type="entry name" value="Calcium ATPase, transmembrane domain M"/>
    <property type="match status" value="1"/>
</dbReference>
<evidence type="ECO:0000256" key="5">
    <source>
        <dbReference type="ARBA" id="ARBA00022723"/>
    </source>
</evidence>
<dbReference type="PRINTS" id="PR00943">
    <property type="entry name" value="CUATPASE"/>
</dbReference>
<dbReference type="STRING" id="889453.SAMN03080601_00443"/>
<dbReference type="GO" id="GO:0016887">
    <property type="term" value="F:ATP hydrolysis activity"/>
    <property type="evidence" value="ECO:0007669"/>
    <property type="project" value="InterPro"/>
</dbReference>
<dbReference type="SUPFAM" id="SSF56784">
    <property type="entry name" value="HAD-like"/>
    <property type="match status" value="1"/>
</dbReference>
<keyword evidence="7 11" id="KW-0067">ATP-binding</keyword>
<dbReference type="SFLD" id="SFLDF00027">
    <property type="entry name" value="p-type_atpase"/>
    <property type="match status" value="1"/>
</dbReference>
<dbReference type="InterPro" id="IPR008250">
    <property type="entry name" value="ATPase_P-typ_transduc_dom_A_sf"/>
</dbReference>
<dbReference type="GO" id="GO:0055070">
    <property type="term" value="P:copper ion homeostasis"/>
    <property type="evidence" value="ECO:0007669"/>
    <property type="project" value="TreeGrafter"/>
</dbReference>
<evidence type="ECO:0000259" key="12">
    <source>
        <dbReference type="PROSITE" id="PS50846"/>
    </source>
</evidence>
<keyword evidence="3 11" id="KW-1003">Cell membrane</keyword>
<feature type="transmembrane region" description="Helical" evidence="11">
    <location>
        <begin position="368"/>
        <end position="391"/>
    </location>
</feature>
<dbReference type="EMBL" id="FUYV01000002">
    <property type="protein sequence ID" value="SKB43576.1"/>
    <property type="molecule type" value="Genomic_DNA"/>
</dbReference>
<feature type="transmembrane region" description="Helical" evidence="11">
    <location>
        <begin position="155"/>
        <end position="174"/>
    </location>
</feature>
<dbReference type="InterPro" id="IPR036412">
    <property type="entry name" value="HAD-like_sf"/>
</dbReference>
<dbReference type="FunFam" id="3.30.70.100:FF:000001">
    <property type="entry name" value="ATPase copper transporting beta"/>
    <property type="match status" value="1"/>
</dbReference>
<dbReference type="PROSITE" id="PS50846">
    <property type="entry name" value="HMA_2"/>
    <property type="match status" value="1"/>
</dbReference>
<keyword evidence="8" id="KW-1278">Translocase</keyword>
<feature type="transmembrane region" description="Helical" evidence="11">
    <location>
        <begin position="186"/>
        <end position="205"/>
    </location>
</feature>
<keyword evidence="6 11" id="KW-0547">Nucleotide-binding</keyword>
<dbReference type="OrthoDB" id="9770315at2"/>
<feature type="transmembrane region" description="Helical" evidence="11">
    <location>
        <begin position="684"/>
        <end position="706"/>
    </location>
</feature>
<reference evidence="13 14" key="1">
    <citation type="submission" date="2017-02" db="EMBL/GenBank/DDBJ databases">
        <authorList>
            <person name="Peterson S.W."/>
        </authorList>
    </citation>
    <scope>NUCLEOTIDE SEQUENCE [LARGE SCALE GENOMIC DNA]</scope>
    <source>
        <strain evidence="13 14">DSM 24412</strain>
    </source>
</reference>
<keyword evidence="4 11" id="KW-0812">Transmembrane</keyword>
<evidence type="ECO:0000256" key="9">
    <source>
        <dbReference type="ARBA" id="ARBA00022989"/>
    </source>
</evidence>
<dbReference type="Pfam" id="PF00122">
    <property type="entry name" value="E1-E2_ATPase"/>
    <property type="match status" value="1"/>
</dbReference>
<evidence type="ECO:0000256" key="4">
    <source>
        <dbReference type="ARBA" id="ARBA00022692"/>
    </source>
</evidence>
<keyword evidence="14" id="KW-1185">Reference proteome</keyword>
<evidence type="ECO:0000256" key="1">
    <source>
        <dbReference type="ARBA" id="ARBA00004651"/>
    </source>
</evidence>
<evidence type="ECO:0000256" key="7">
    <source>
        <dbReference type="ARBA" id="ARBA00022840"/>
    </source>
</evidence>
<comment type="subcellular location">
    <subcellularLocation>
        <location evidence="1">Cell membrane</location>
        <topology evidence="1">Multi-pass membrane protein</topology>
    </subcellularLocation>
</comment>
<dbReference type="Gene3D" id="2.70.150.10">
    <property type="entry name" value="Calcium-transporting ATPase, cytoplasmic transduction domain A"/>
    <property type="match status" value="1"/>
</dbReference>
<dbReference type="GO" id="GO:0005886">
    <property type="term" value="C:plasma membrane"/>
    <property type="evidence" value="ECO:0007669"/>
    <property type="project" value="UniProtKB-SubCell"/>
</dbReference>
<dbReference type="CDD" id="cd00371">
    <property type="entry name" value="HMA"/>
    <property type="match status" value="1"/>
</dbReference>
<gene>
    <name evidence="13" type="ORF">SAMN03080601_00443</name>
</gene>
<organism evidence="13 14">
    <name type="scientific">Alkalitalea saponilacus</name>
    <dbReference type="NCBI Taxonomy" id="889453"/>
    <lineage>
        <taxon>Bacteria</taxon>
        <taxon>Pseudomonadati</taxon>
        <taxon>Bacteroidota</taxon>
        <taxon>Bacteroidia</taxon>
        <taxon>Marinilabiliales</taxon>
        <taxon>Marinilabiliaceae</taxon>
        <taxon>Alkalitalea</taxon>
    </lineage>
</organism>
<dbReference type="InterPro" id="IPR023214">
    <property type="entry name" value="HAD_sf"/>
</dbReference>
<dbReference type="RefSeq" id="WP_079556243.1">
    <property type="nucleotide sequence ID" value="NZ_CP021904.1"/>
</dbReference>
<dbReference type="PRINTS" id="PR00119">
    <property type="entry name" value="CATATPASE"/>
</dbReference>
<dbReference type="NCBIfam" id="TIGR01511">
    <property type="entry name" value="ATPase-IB1_Cu"/>
    <property type="match status" value="1"/>
</dbReference>
<evidence type="ECO:0000256" key="3">
    <source>
        <dbReference type="ARBA" id="ARBA00022475"/>
    </source>
</evidence>
<comment type="similarity">
    <text evidence="2 11">Belongs to the cation transport ATPase (P-type) (TC 3.A.3) family. Type IB subfamily.</text>
</comment>
<dbReference type="InterPro" id="IPR006121">
    <property type="entry name" value="HMA_dom"/>
</dbReference>
<dbReference type="GO" id="GO:0005524">
    <property type="term" value="F:ATP binding"/>
    <property type="evidence" value="ECO:0007669"/>
    <property type="project" value="UniProtKB-UniRule"/>
</dbReference>
<dbReference type="GO" id="GO:0043682">
    <property type="term" value="F:P-type divalent copper transporter activity"/>
    <property type="evidence" value="ECO:0007669"/>
    <property type="project" value="TreeGrafter"/>
</dbReference>
<dbReference type="Proteomes" id="UP000191055">
    <property type="component" value="Unassembled WGS sequence"/>
</dbReference>
<dbReference type="PANTHER" id="PTHR43520:SF8">
    <property type="entry name" value="P-TYPE CU(+) TRANSPORTER"/>
    <property type="match status" value="1"/>
</dbReference>
<dbReference type="NCBIfam" id="TIGR01525">
    <property type="entry name" value="ATPase-IB_hvy"/>
    <property type="match status" value="1"/>
</dbReference>
<feature type="domain" description="HMA" evidence="12">
    <location>
        <begin position="8"/>
        <end position="74"/>
    </location>
</feature>
<proteinExistence type="inferred from homology"/>